<keyword evidence="8" id="KW-1185">Reference proteome</keyword>
<dbReference type="SUPFAM" id="SSF46561">
    <property type="entry name" value="Ribosomal protein L29 (L29p)"/>
    <property type="match status" value="1"/>
</dbReference>
<evidence type="ECO:0000256" key="6">
    <source>
        <dbReference type="SAM" id="MobiDB-lite"/>
    </source>
</evidence>
<dbReference type="EMBL" id="BNJQ01000038">
    <property type="protein sequence ID" value="GHP12062.1"/>
    <property type="molecule type" value="Genomic_DNA"/>
</dbReference>
<dbReference type="PANTHER" id="PTHR10916:SF0">
    <property type="entry name" value="LARGE RIBOSOMAL SUBUNIT PROTEIN UL29C"/>
    <property type="match status" value="1"/>
</dbReference>
<dbReference type="OrthoDB" id="528635at2759"/>
<evidence type="ECO:0000313" key="8">
    <source>
        <dbReference type="Proteomes" id="UP000660262"/>
    </source>
</evidence>
<dbReference type="GO" id="GO:0003735">
    <property type="term" value="F:structural constituent of ribosome"/>
    <property type="evidence" value="ECO:0007669"/>
    <property type="project" value="InterPro"/>
</dbReference>
<dbReference type="InterPro" id="IPR036049">
    <property type="entry name" value="Ribosomal_uL29_sf"/>
</dbReference>
<evidence type="ECO:0000256" key="1">
    <source>
        <dbReference type="ARBA" id="ARBA00009254"/>
    </source>
</evidence>
<proteinExistence type="inferred from homology"/>
<evidence type="ECO:0000256" key="5">
    <source>
        <dbReference type="ARBA" id="ARBA00042960"/>
    </source>
</evidence>
<keyword evidence="3" id="KW-0687">Ribonucleoprotein</keyword>
<comment type="similarity">
    <text evidence="1">Belongs to the universal ribosomal protein uL29 family.</text>
</comment>
<protein>
    <recommendedName>
        <fullName evidence="4">Large ribosomal subunit protein uL29c</fullName>
    </recommendedName>
    <alternativeName>
        <fullName evidence="5">50S ribosomal protein L29, chloroplastic</fullName>
    </alternativeName>
</protein>
<feature type="compositionally biased region" description="Basic and acidic residues" evidence="6">
    <location>
        <begin position="169"/>
        <end position="178"/>
    </location>
</feature>
<name>A0A830HXU2_9CHLO</name>
<evidence type="ECO:0000256" key="3">
    <source>
        <dbReference type="ARBA" id="ARBA00023274"/>
    </source>
</evidence>
<dbReference type="GO" id="GO:0022625">
    <property type="term" value="C:cytosolic large ribosomal subunit"/>
    <property type="evidence" value="ECO:0007669"/>
    <property type="project" value="TreeGrafter"/>
</dbReference>
<dbReference type="HAMAP" id="MF_00374">
    <property type="entry name" value="Ribosomal_uL29"/>
    <property type="match status" value="1"/>
</dbReference>
<keyword evidence="2" id="KW-0689">Ribosomal protein</keyword>
<dbReference type="NCBIfam" id="TIGR00012">
    <property type="entry name" value="L29"/>
    <property type="match status" value="1"/>
</dbReference>
<evidence type="ECO:0000256" key="4">
    <source>
        <dbReference type="ARBA" id="ARBA00040028"/>
    </source>
</evidence>
<evidence type="ECO:0000256" key="2">
    <source>
        <dbReference type="ARBA" id="ARBA00022980"/>
    </source>
</evidence>
<dbReference type="Proteomes" id="UP000660262">
    <property type="component" value="Unassembled WGS sequence"/>
</dbReference>
<dbReference type="GO" id="GO:0006412">
    <property type="term" value="P:translation"/>
    <property type="evidence" value="ECO:0007669"/>
    <property type="project" value="InterPro"/>
</dbReference>
<dbReference type="PANTHER" id="PTHR10916">
    <property type="entry name" value="60S RIBOSOMAL PROTEIN L35/50S RIBOSOMAL PROTEIN L29"/>
    <property type="match status" value="1"/>
</dbReference>
<gene>
    <name evidence="7" type="ORF">PPROV_001078900</name>
</gene>
<evidence type="ECO:0000313" key="7">
    <source>
        <dbReference type="EMBL" id="GHP12062.1"/>
    </source>
</evidence>
<feature type="region of interest" description="Disordered" evidence="6">
    <location>
        <begin position="130"/>
        <end position="178"/>
    </location>
</feature>
<sequence>MAFSLGARPSVVAARAPVTGRRASAVGRPAIGRASASVVLASASASASADARAMTVEQIDDAVLSERKLLLDLRVKASRKQEFKPHEFKVHKKNIARMLTIKREKEIADGISKKESRFNERMANVQQFYENLPAGTQPRYTQRKNEELKELAKSSTSSGKRMQALEAAAAERKANEEE</sequence>
<dbReference type="CDD" id="cd00427">
    <property type="entry name" value="Ribosomal_L29_HIP"/>
    <property type="match status" value="1"/>
</dbReference>
<comment type="caution">
    <text evidence="7">The sequence shown here is derived from an EMBL/GenBank/DDBJ whole genome shotgun (WGS) entry which is preliminary data.</text>
</comment>
<dbReference type="AlphaFoldDB" id="A0A830HXU2"/>
<dbReference type="Gene3D" id="1.10.287.310">
    <property type="match status" value="1"/>
</dbReference>
<organism evidence="7 8">
    <name type="scientific">Pycnococcus provasolii</name>
    <dbReference type="NCBI Taxonomy" id="41880"/>
    <lineage>
        <taxon>Eukaryota</taxon>
        <taxon>Viridiplantae</taxon>
        <taxon>Chlorophyta</taxon>
        <taxon>Pseudoscourfieldiophyceae</taxon>
        <taxon>Pseudoscourfieldiales</taxon>
        <taxon>Pycnococcaceae</taxon>
        <taxon>Pycnococcus</taxon>
    </lineage>
</organism>
<dbReference type="InterPro" id="IPR001854">
    <property type="entry name" value="Ribosomal_uL29"/>
</dbReference>
<reference evidence="7" key="1">
    <citation type="submission" date="2020-10" db="EMBL/GenBank/DDBJ databases">
        <title>Unveiling of a novel bifunctional photoreceptor, Dualchrome1, isolated from a cosmopolitan green alga.</title>
        <authorList>
            <person name="Suzuki S."/>
            <person name="Kawachi M."/>
        </authorList>
    </citation>
    <scope>NUCLEOTIDE SEQUENCE</scope>
    <source>
        <strain evidence="7">NIES 2893</strain>
    </source>
</reference>
<accession>A0A830HXU2</accession>
<feature type="compositionally biased region" description="Basic and acidic residues" evidence="6">
    <location>
        <begin position="143"/>
        <end position="152"/>
    </location>
</feature>
<dbReference type="InterPro" id="IPR050063">
    <property type="entry name" value="Ribosomal_protein_uL29"/>
</dbReference>
<dbReference type="Pfam" id="PF00831">
    <property type="entry name" value="Ribosomal_L29"/>
    <property type="match status" value="1"/>
</dbReference>